<evidence type="ECO:0000256" key="2">
    <source>
        <dbReference type="ARBA" id="ARBA00004720"/>
    </source>
</evidence>
<dbReference type="Gene3D" id="3.40.50.720">
    <property type="entry name" value="NAD(P)-binding Rossmann-like Domain"/>
    <property type="match status" value="2"/>
</dbReference>
<evidence type="ECO:0000256" key="1">
    <source>
        <dbReference type="ARBA" id="ARBA00004682"/>
    </source>
</evidence>
<keyword evidence="11" id="KW-1185">Reference proteome</keyword>
<reference evidence="10 11" key="1">
    <citation type="journal article" date="2016" name="Mol. Biol. Evol.">
        <title>Comparative Genomics of Early-Diverging Mushroom-Forming Fungi Provides Insights into the Origins of Lignocellulose Decay Capabilities.</title>
        <authorList>
            <person name="Nagy L.G."/>
            <person name="Riley R."/>
            <person name="Tritt A."/>
            <person name="Adam C."/>
            <person name="Daum C."/>
            <person name="Floudas D."/>
            <person name="Sun H."/>
            <person name="Yadav J.S."/>
            <person name="Pangilinan J."/>
            <person name="Larsson K.H."/>
            <person name="Matsuura K."/>
            <person name="Barry K."/>
            <person name="Labutti K."/>
            <person name="Kuo R."/>
            <person name="Ohm R.A."/>
            <person name="Bhattacharya S.S."/>
            <person name="Shirouzu T."/>
            <person name="Yoshinaga Y."/>
            <person name="Martin F.M."/>
            <person name="Grigoriev I.V."/>
            <person name="Hibbett D.S."/>
        </authorList>
    </citation>
    <scope>NUCLEOTIDE SEQUENCE [LARGE SCALE GENOMIC DNA]</scope>
    <source>
        <strain evidence="10 11">HHB12733</strain>
    </source>
</reference>
<dbReference type="OrthoDB" id="10059875at2759"/>
<feature type="domain" description="Alanine dehydrogenase/pyridine nucleotide transhydrogenase NAD(H)-binding" evidence="8">
    <location>
        <begin position="210"/>
        <end position="404"/>
    </location>
</feature>
<dbReference type="InterPro" id="IPR005097">
    <property type="entry name" value="Sacchrp_dh_NADP-bd"/>
</dbReference>
<dbReference type="InParanoid" id="A0A165CA62"/>
<dbReference type="PANTHER" id="PTHR11133">
    <property type="entry name" value="SACCHAROPINE DEHYDROGENASE"/>
    <property type="match status" value="1"/>
</dbReference>
<dbReference type="Gene3D" id="1.10.1870.10">
    <property type="entry name" value="Domain 3, Saccharopine reductase"/>
    <property type="match status" value="1"/>
</dbReference>
<keyword evidence="4" id="KW-0560">Oxidoreductase</keyword>
<dbReference type="SUPFAM" id="SSF51735">
    <property type="entry name" value="NAD(P)-binding Rossmann-fold domains"/>
    <property type="match status" value="1"/>
</dbReference>
<dbReference type="Pfam" id="PF05222">
    <property type="entry name" value="AlaDh_PNT_N"/>
    <property type="match status" value="1"/>
</dbReference>
<name>A0A165CA62_9BASI</name>
<dbReference type="InterPro" id="IPR051168">
    <property type="entry name" value="AASS"/>
</dbReference>
<dbReference type="Proteomes" id="UP000076842">
    <property type="component" value="Unassembled WGS sequence"/>
</dbReference>
<dbReference type="GO" id="GO:0004753">
    <property type="term" value="F:saccharopine dehydrogenase activity"/>
    <property type="evidence" value="ECO:0007669"/>
    <property type="project" value="TreeGrafter"/>
</dbReference>
<keyword evidence="5" id="KW-0028">Amino-acid biosynthesis</keyword>
<comment type="similarity">
    <text evidence="7">In the C-terminal section; belongs to the saccharopine dehydrogenase family.</text>
</comment>
<evidence type="ECO:0000256" key="4">
    <source>
        <dbReference type="ARBA" id="ARBA00023002"/>
    </source>
</evidence>
<dbReference type="PANTHER" id="PTHR11133:SF23">
    <property type="entry name" value="SACCHAROPINE DEHYDROGENASE [NAD(+), L-LYSINE-FORMING]"/>
    <property type="match status" value="1"/>
</dbReference>
<dbReference type="InterPro" id="IPR007886">
    <property type="entry name" value="AlaDH/PNT_N"/>
</dbReference>
<evidence type="ECO:0000256" key="7">
    <source>
        <dbReference type="ARBA" id="ARBA00025744"/>
    </source>
</evidence>
<dbReference type="InterPro" id="IPR007698">
    <property type="entry name" value="AlaDH/PNT_NAD(H)-bd"/>
</dbReference>
<evidence type="ECO:0000313" key="11">
    <source>
        <dbReference type="Proteomes" id="UP000076842"/>
    </source>
</evidence>
<sequence>MLAPSPILLRLLCRRAPGLSRCQPLSTRAGSAITLGIRREDPSRTWERRCPLSPAAVTELVAMGIRVQVQHCNRRVWTHDDFRKAGATIVRDVSHADIVVGIKEVPISELPTSPTHEQTHFMFSHTHKGQAYNMKLLARLLGQARLIDYELITDRAGRDAKRTIAFGWYAGAAGVVEGLCAYSRHLLTLGIATPILHLPRPFMQPSLSDMKESLRTLGQRIRADGVPVEAGPVIIAVTGAGQVSTGALDMLKEIPAVQVYPSDLLKLVEEGGADLHKVYVVHVPAMYYLERNDGTPYDRTDYYNAPNNYRSVLHKLVAPYVSIIVNGAGWHPGFPRLMDNTQLAEALHGAWSIGPGRLGAISDVTCDLEGGLEFVTKASTIDDPFFTAKPPGSPASHPGTQIVSIDILPTELPKDASMQFSSVFMPYLRAFVTQLQHLPLTQDQQSLLEALDRATIARHGRLSSPHDWLYSQLPSDLAARSNLTGNPASPKTVLLLGSGMVAKPVVHALCQRSDIALVIAANDVREAEGLAAGHHNAKAVLADASDRAQLEALICKVDVVISLLPASMHPSVAEICLTHRAHLVTASYISPAMRALHEKALGAEVLLLNECGLDPGIDHCAAVELIRRLQSSGQQIKSFISFCGGLPAPEHSNVPLGYKFSWAPKGVLTAAKNAAVFKLEDEVIEVPAKKILESRFGSVPLFPGFALEGLANRNSFDYLKPYGLTLDEMNSQLRGTLRYQGFATLMSTLSRLGLLDEQQRLILTSWSSLTDRCLQHIVGLPISDALSRGAAMTDVLGDRWYQAEASLQWLGLLPSGAAPEHGFYPKLPTVALSPLDLLSVLLSHRLRYQPGERDLVILGHEVVAQPGLASNRNLEATVHSSLLVVYGDEHSSAMARTVGLPVAFAALRILDGSIDVRGVTGPTIPSIYRRMLKDLAEAGLVFKETVSRGPGLGPALRQNWTGS</sequence>
<evidence type="ECO:0000259" key="8">
    <source>
        <dbReference type="SMART" id="SM01002"/>
    </source>
</evidence>
<dbReference type="STRING" id="1353952.A0A165CA62"/>
<dbReference type="SMART" id="SM01003">
    <property type="entry name" value="AlaDh_PNT_N"/>
    <property type="match status" value="1"/>
</dbReference>
<keyword evidence="3" id="KW-0521">NADP</keyword>
<evidence type="ECO:0000313" key="10">
    <source>
        <dbReference type="EMBL" id="KZT50477.1"/>
    </source>
</evidence>
<dbReference type="GO" id="GO:0019878">
    <property type="term" value="P:lysine biosynthetic process via aminoadipic acid"/>
    <property type="evidence" value="ECO:0007669"/>
    <property type="project" value="TreeGrafter"/>
</dbReference>
<dbReference type="InterPro" id="IPR032095">
    <property type="entry name" value="Sacchrp_dh-like_C"/>
</dbReference>
<evidence type="ECO:0000256" key="6">
    <source>
        <dbReference type="ARBA" id="ARBA00023268"/>
    </source>
</evidence>
<dbReference type="Gene3D" id="3.30.360.10">
    <property type="entry name" value="Dihydrodipicolinate Reductase, domain 2"/>
    <property type="match status" value="1"/>
</dbReference>
<proteinExistence type="inferred from homology"/>
<evidence type="ECO:0000256" key="3">
    <source>
        <dbReference type="ARBA" id="ARBA00022857"/>
    </source>
</evidence>
<organism evidence="10 11">
    <name type="scientific">Calocera cornea HHB12733</name>
    <dbReference type="NCBI Taxonomy" id="1353952"/>
    <lineage>
        <taxon>Eukaryota</taxon>
        <taxon>Fungi</taxon>
        <taxon>Dikarya</taxon>
        <taxon>Basidiomycota</taxon>
        <taxon>Agaricomycotina</taxon>
        <taxon>Dacrymycetes</taxon>
        <taxon>Dacrymycetales</taxon>
        <taxon>Dacrymycetaceae</taxon>
        <taxon>Calocera</taxon>
    </lineage>
</organism>
<evidence type="ECO:0000259" key="9">
    <source>
        <dbReference type="SMART" id="SM01003"/>
    </source>
</evidence>
<dbReference type="SUPFAM" id="SSF55347">
    <property type="entry name" value="Glyceraldehyde-3-phosphate dehydrogenase-like, C-terminal domain"/>
    <property type="match status" value="1"/>
</dbReference>
<dbReference type="CDD" id="cd12189">
    <property type="entry name" value="LKR_SDH_like"/>
    <property type="match status" value="1"/>
</dbReference>
<keyword evidence="6" id="KW-0511">Multifunctional enzyme</keyword>
<dbReference type="SUPFAM" id="SSF52283">
    <property type="entry name" value="Formate/glycerate dehydrogenase catalytic domain-like"/>
    <property type="match status" value="1"/>
</dbReference>
<accession>A0A165CA62</accession>
<comment type="pathway">
    <text evidence="2">Amino-acid degradation; L-lysine degradation via saccharopine pathway; glutaryl-CoA from L-lysine: step 2/6.</text>
</comment>
<gene>
    <name evidence="10" type="ORF">CALCODRAFT_444572</name>
</gene>
<dbReference type="UniPathway" id="UPA00868">
    <property type="reaction ID" value="UER00835"/>
</dbReference>
<dbReference type="Pfam" id="PF16653">
    <property type="entry name" value="Sacchrp_dh_C"/>
    <property type="match status" value="1"/>
</dbReference>
<dbReference type="AlphaFoldDB" id="A0A165CA62"/>
<comment type="pathway">
    <text evidence="1">Amino-acid degradation; L-lysine degradation via saccharopine pathway; glutaryl-CoA from L-lysine: step 1/6.</text>
</comment>
<keyword evidence="5" id="KW-0457">Lysine biosynthesis</keyword>
<feature type="domain" description="Alanine dehydrogenase/pyridine nucleotide transhydrogenase N-terminal" evidence="9">
    <location>
        <begin position="36"/>
        <end position="173"/>
    </location>
</feature>
<evidence type="ECO:0000256" key="5">
    <source>
        <dbReference type="ARBA" id="ARBA00023154"/>
    </source>
</evidence>
<protein>
    <submittedName>
        <fullName evidence="10">Uncharacterized protein</fullName>
    </submittedName>
</protein>
<dbReference type="GO" id="GO:0033512">
    <property type="term" value="P:L-lysine catabolic process to acetyl-CoA via saccharopine"/>
    <property type="evidence" value="ECO:0007669"/>
    <property type="project" value="UniProtKB-UniPathway"/>
</dbReference>
<dbReference type="InterPro" id="IPR036291">
    <property type="entry name" value="NAD(P)-bd_dom_sf"/>
</dbReference>
<dbReference type="EMBL" id="KV424171">
    <property type="protein sequence ID" value="KZT50477.1"/>
    <property type="molecule type" value="Genomic_DNA"/>
</dbReference>
<dbReference type="FunFam" id="3.40.50.720:FF:000072">
    <property type="entry name" value="Saccharopine dehydrogenase [NADP(+), L-glutamate-forming]"/>
    <property type="match status" value="1"/>
</dbReference>
<dbReference type="GO" id="GO:0005737">
    <property type="term" value="C:cytoplasm"/>
    <property type="evidence" value="ECO:0007669"/>
    <property type="project" value="TreeGrafter"/>
</dbReference>
<dbReference type="Pfam" id="PF03435">
    <property type="entry name" value="Sacchrp_dh_NADP"/>
    <property type="match status" value="1"/>
</dbReference>
<dbReference type="SMART" id="SM01002">
    <property type="entry name" value="AlaDh_PNT_C"/>
    <property type="match status" value="1"/>
</dbReference>